<evidence type="ECO:0000256" key="4">
    <source>
        <dbReference type="ARBA" id="ARBA00022729"/>
    </source>
</evidence>
<evidence type="ECO:0000256" key="2">
    <source>
        <dbReference type="ARBA" id="ARBA00005679"/>
    </source>
</evidence>
<evidence type="ECO:0000313" key="8">
    <source>
        <dbReference type="Proteomes" id="UP001590950"/>
    </source>
</evidence>
<reference evidence="7 8" key="1">
    <citation type="submission" date="2024-09" db="EMBL/GenBank/DDBJ databases">
        <title>Rethinking Asexuality: The Enigmatic Case of Functional Sexual Genes in Lepraria (Stereocaulaceae).</title>
        <authorList>
            <person name="Doellman M."/>
            <person name="Sun Y."/>
            <person name="Barcenas-Pena A."/>
            <person name="Lumbsch H.T."/>
            <person name="Grewe F."/>
        </authorList>
    </citation>
    <scope>NUCLEOTIDE SEQUENCE [LARGE SCALE GENOMIC DNA]</scope>
    <source>
        <strain evidence="7 8">Mercado 3170</strain>
    </source>
</reference>
<dbReference type="PANTHER" id="PTHR13234:SF8">
    <property type="entry name" value="GAMMA-INTERFERON-INDUCIBLE LYSOSOMAL THIOL REDUCTASE"/>
    <property type="match status" value="1"/>
</dbReference>
<evidence type="ECO:0008006" key="9">
    <source>
        <dbReference type="Google" id="ProtNLM"/>
    </source>
</evidence>
<dbReference type="InterPro" id="IPR004911">
    <property type="entry name" value="Interferon-induced_GILT"/>
</dbReference>
<keyword evidence="6" id="KW-1133">Transmembrane helix</keyword>
<dbReference type="PANTHER" id="PTHR13234">
    <property type="entry name" value="GAMMA-INTERFERON INDUCIBLE LYSOSOMAL THIOL REDUCTASE GILT"/>
    <property type="match status" value="1"/>
</dbReference>
<keyword evidence="8" id="KW-1185">Reference proteome</keyword>
<comment type="caution">
    <text evidence="7">The sequence shown here is derived from an EMBL/GenBank/DDBJ whole genome shotgun (WGS) entry which is preliminary data.</text>
</comment>
<keyword evidence="6" id="KW-0812">Transmembrane</keyword>
<evidence type="ECO:0000256" key="3">
    <source>
        <dbReference type="ARBA" id="ARBA00022525"/>
    </source>
</evidence>
<gene>
    <name evidence="7" type="ORF">N7G274_007348</name>
</gene>
<dbReference type="EMBL" id="JBEFKJ010000023">
    <property type="protein sequence ID" value="KAL2039945.1"/>
    <property type="molecule type" value="Genomic_DNA"/>
</dbReference>
<comment type="subcellular location">
    <subcellularLocation>
        <location evidence="1">Secreted</location>
    </subcellularLocation>
</comment>
<evidence type="ECO:0000256" key="6">
    <source>
        <dbReference type="SAM" id="Phobius"/>
    </source>
</evidence>
<comment type="similarity">
    <text evidence="2">Belongs to the GILT family.</text>
</comment>
<evidence type="ECO:0000256" key="5">
    <source>
        <dbReference type="ARBA" id="ARBA00023180"/>
    </source>
</evidence>
<dbReference type="Proteomes" id="UP001590950">
    <property type="component" value="Unassembled WGS sequence"/>
</dbReference>
<organism evidence="7 8">
    <name type="scientific">Stereocaulon virgatum</name>
    <dbReference type="NCBI Taxonomy" id="373712"/>
    <lineage>
        <taxon>Eukaryota</taxon>
        <taxon>Fungi</taxon>
        <taxon>Dikarya</taxon>
        <taxon>Ascomycota</taxon>
        <taxon>Pezizomycotina</taxon>
        <taxon>Lecanoromycetes</taxon>
        <taxon>OSLEUM clade</taxon>
        <taxon>Lecanoromycetidae</taxon>
        <taxon>Lecanorales</taxon>
        <taxon>Lecanorineae</taxon>
        <taxon>Stereocaulaceae</taxon>
        <taxon>Stereocaulon</taxon>
    </lineage>
</organism>
<keyword evidence="3" id="KW-0964">Secreted</keyword>
<proteinExistence type="inferred from homology"/>
<dbReference type="Pfam" id="PF03227">
    <property type="entry name" value="GILT"/>
    <property type="match status" value="1"/>
</dbReference>
<accession>A0ABR4A4E4</accession>
<name>A0ABR4A4E4_9LECA</name>
<keyword evidence="6" id="KW-0472">Membrane</keyword>
<evidence type="ECO:0000256" key="1">
    <source>
        <dbReference type="ARBA" id="ARBA00004613"/>
    </source>
</evidence>
<protein>
    <recommendedName>
        <fullName evidence="9">Gamma interferon inducible lysosomal thiol reductase</fullName>
    </recommendedName>
</protein>
<keyword evidence="5" id="KW-0325">Glycoprotein</keyword>
<evidence type="ECO:0000313" key="7">
    <source>
        <dbReference type="EMBL" id="KAL2039945.1"/>
    </source>
</evidence>
<keyword evidence="4" id="KW-0732">Signal</keyword>
<feature type="transmembrane region" description="Helical" evidence="6">
    <location>
        <begin position="40"/>
        <end position="58"/>
    </location>
</feature>
<sequence>MDEKNSMEKTYSRKSALPVYQTKLDPPLSNTYGRRSRRSLALYATATFFIFLIITYGFPVSFPCLYSQSSPGYWSTQSNIPSTNKSSLVPLEAHIMSKCPDAKTCLEELVVPAMQQIVDKVDFRLSYIGKVDDDGMIHCMHGPDECLGNMLGLCANDLFPNNPKISLGFSTCLTMSYKRIPSRDLVESCALEHGLPFDDLNACISEEGKGLDLLEASVKRSAEAGVKKSCTVRVDGEQWCVMDGGEWKNCKGGHEVKDLVAEVERLYKAE</sequence>